<dbReference type="RefSeq" id="WP_057629194.1">
    <property type="nucleotide sequence ID" value="NZ_LDJJ01000041.1"/>
</dbReference>
<proteinExistence type="predicted"/>
<evidence type="ECO:0008006" key="3">
    <source>
        <dbReference type="Google" id="ProtNLM"/>
    </source>
</evidence>
<organism evidence="1 2">
    <name type="scientific">Stenotrophomonas terrae</name>
    <dbReference type="NCBI Taxonomy" id="405446"/>
    <lineage>
        <taxon>Bacteria</taxon>
        <taxon>Pseudomonadati</taxon>
        <taxon>Pseudomonadota</taxon>
        <taxon>Gammaproteobacteria</taxon>
        <taxon>Lysobacterales</taxon>
        <taxon>Lysobacteraceae</taxon>
        <taxon>Stenotrophomonas</taxon>
    </lineage>
</organism>
<accession>A0A0R0CMM6</accession>
<dbReference type="OrthoDB" id="5738400at2"/>
<comment type="caution">
    <text evidence="1">The sequence shown here is derived from an EMBL/GenBank/DDBJ whole genome shotgun (WGS) entry which is preliminary data.</text>
</comment>
<dbReference type="AlphaFoldDB" id="A0A0R0CMM6"/>
<sequence>MKIPPDIHERVADLAAEIVNAGQAGDNRSSWALYDELRNYCEAVASEGRDHPFLWETLADFTADDQAAIALYQRALPLAVAAGADEYSASIHLALAERYANLDAAQAAHDHALQADAIARGTDDLPLRQAISQFLLDHSQPPSED</sequence>
<evidence type="ECO:0000313" key="2">
    <source>
        <dbReference type="Proteomes" id="UP000051863"/>
    </source>
</evidence>
<dbReference type="Proteomes" id="UP000051863">
    <property type="component" value="Unassembled WGS sequence"/>
</dbReference>
<evidence type="ECO:0000313" key="1">
    <source>
        <dbReference type="EMBL" id="KRG66753.1"/>
    </source>
</evidence>
<reference evidence="1 2" key="1">
    <citation type="submission" date="2015-05" db="EMBL/GenBank/DDBJ databases">
        <title>Genome sequencing and analysis of members of genus Stenotrophomonas.</title>
        <authorList>
            <person name="Patil P.P."/>
            <person name="Midha S."/>
            <person name="Patil P.B."/>
        </authorList>
    </citation>
    <scope>NUCLEOTIDE SEQUENCE [LARGE SCALE GENOMIC DNA]</scope>
    <source>
        <strain evidence="1 2">DSM 18941</strain>
    </source>
</reference>
<dbReference type="PATRIC" id="fig|405446.3.peg.2206"/>
<name>A0A0R0CMM6_9GAMM</name>
<keyword evidence="2" id="KW-1185">Reference proteome</keyword>
<protein>
    <recommendedName>
        <fullName evidence="3">Replicative DNA helicase</fullName>
    </recommendedName>
</protein>
<dbReference type="EMBL" id="LDJJ01000041">
    <property type="protein sequence ID" value="KRG66753.1"/>
    <property type="molecule type" value="Genomic_DNA"/>
</dbReference>
<gene>
    <name evidence="1" type="ORF">ABB27_12950</name>
</gene>